<evidence type="ECO:0000313" key="2">
    <source>
        <dbReference type="Proteomes" id="UP001166402"/>
    </source>
</evidence>
<keyword evidence="2" id="KW-1185">Reference proteome</keyword>
<comment type="caution">
    <text evidence="1">The sequence shown here is derived from an EMBL/GenBank/DDBJ whole genome shotgun (WGS) entry which is preliminary data.</text>
</comment>
<evidence type="ECO:0000313" key="1">
    <source>
        <dbReference type="EMBL" id="MBP2072219.1"/>
    </source>
</evidence>
<protein>
    <submittedName>
        <fullName evidence="1">Uncharacterized protein</fullName>
    </submittedName>
</protein>
<gene>
    <name evidence="1" type="ORF">J2Z80_001749</name>
</gene>
<organism evidence="1 2">
    <name type="scientific">Thermoanaerobacterium butyriciformans</name>
    <dbReference type="NCBI Taxonomy" id="1702242"/>
    <lineage>
        <taxon>Bacteria</taxon>
        <taxon>Bacillati</taxon>
        <taxon>Bacillota</taxon>
        <taxon>Clostridia</taxon>
        <taxon>Thermoanaerobacterales</taxon>
        <taxon>Thermoanaerobacteraceae</taxon>
        <taxon>Thermoanaerobacterium</taxon>
    </lineage>
</organism>
<accession>A0ABS4NEY3</accession>
<reference evidence="1" key="1">
    <citation type="submission" date="2021-03" db="EMBL/GenBank/DDBJ databases">
        <title>Genomic Encyclopedia of Type Strains, Phase IV (KMG-IV): sequencing the most valuable type-strain genomes for metagenomic binning, comparative biology and taxonomic classification.</title>
        <authorList>
            <person name="Goeker M."/>
        </authorList>
    </citation>
    <scope>NUCLEOTIDE SEQUENCE</scope>
    <source>
        <strain evidence="1">DSM 101588</strain>
    </source>
</reference>
<sequence>MERQNDGVILMNNDAFIKRGNGKLTGQSWG</sequence>
<name>A0ABS4NEY3_9THEO</name>
<proteinExistence type="predicted"/>
<dbReference type="Proteomes" id="UP001166402">
    <property type="component" value="Unassembled WGS sequence"/>
</dbReference>
<dbReference type="EMBL" id="JAGGLT010000017">
    <property type="protein sequence ID" value="MBP2072219.1"/>
    <property type="molecule type" value="Genomic_DNA"/>
</dbReference>